<dbReference type="Proteomes" id="UP001589628">
    <property type="component" value="Unassembled WGS sequence"/>
</dbReference>
<name>A0ABV5Z818_9GAMM</name>
<dbReference type="RefSeq" id="WP_051527683.1">
    <property type="nucleotide sequence ID" value="NZ_JBHLZN010000001.1"/>
</dbReference>
<gene>
    <name evidence="2" type="ORF">ACFFLH_03265</name>
</gene>
<organism evidence="2 3">
    <name type="scientific">Balneatrix alpica</name>
    <dbReference type="NCBI Taxonomy" id="75684"/>
    <lineage>
        <taxon>Bacteria</taxon>
        <taxon>Pseudomonadati</taxon>
        <taxon>Pseudomonadota</taxon>
        <taxon>Gammaproteobacteria</taxon>
        <taxon>Oceanospirillales</taxon>
        <taxon>Balneatrichaceae</taxon>
        <taxon>Balneatrix</taxon>
    </lineage>
</organism>
<dbReference type="PANTHER" id="PTHR30600">
    <property type="entry name" value="CYTOCHROME C PEROXIDASE-RELATED"/>
    <property type="match status" value="1"/>
</dbReference>
<dbReference type="Pfam" id="PF06537">
    <property type="entry name" value="DHOR"/>
    <property type="match status" value="2"/>
</dbReference>
<dbReference type="PANTHER" id="PTHR30600:SF4">
    <property type="entry name" value="CYTOCHROME C DOMAIN-CONTAINING PROTEIN"/>
    <property type="match status" value="1"/>
</dbReference>
<evidence type="ECO:0000313" key="3">
    <source>
        <dbReference type="Proteomes" id="UP001589628"/>
    </source>
</evidence>
<dbReference type="EMBL" id="JBHLZN010000001">
    <property type="protein sequence ID" value="MFB9885432.1"/>
    <property type="molecule type" value="Genomic_DNA"/>
</dbReference>
<proteinExistence type="predicted"/>
<dbReference type="InterPro" id="IPR010538">
    <property type="entry name" value="DHOR"/>
</dbReference>
<dbReference type="InterPro" id="IPR051395">
    <property type="entry name" value="Cytochrome_c_Peroxidase/MauG"/>
</dbReference>
<dbReference type="Gene3D" id="1.10.760.10">
    <property type="entry name" value="Cytochrome c-like domain"/>
    <property type="match status" value="1"/>
</dbReference>
<dbReference type="InterPro" id="IPR036909">
    <property type="entry name" value="Cyt_c-like_dom_sf"/>
</dbReference>
<dbReference type="SUPFAM" id="SSF46626">
    <property type="entry name" value="Cytochrome c"/>
    <property type="match status" value="1"/>
</dbReference>
<evidence type="ECO:0000256" key="1">
    <source>
        <dbReference type="SAM" id="SignalP"/>
    </source>
</evidence>
<accession>A0ABV5Z818</accession>
<evidence type="ECO:0000313" key="2">
    <source>
        <dbReference type="EMBL" id="MFB9885432.1"/>
    </source>
</evidence>
<protein>
    <submittedName>
        <fullName evidence="2">Di-heme oxidoredictase family protein</fullName>
    </submittedName>
</protein>
<dbReference type="PIRSF" id="PIRSF028099">
    <property type="entry name" value="DUF1111"/>
    <property type="match status" value="1"/>
</dbReference>
<keyword evidence="3" id="KW-1185">Reference proteome</keyword>
<reference evidence="2 3" key="1">
    <citation type="submission" date="2024-09" db="EMBL/GenBank/DDBJ databases">
        <authorList>
            <person name="Sun Q."/>
            <person name="Mori K."/>
        </authorList>
    </citation>
    <scope>NUCLEOTIDE SEQUENCE [LARGE SCALE GENOMIC DNA]</scope>
    <source>
        <strain evidence="2 3">ATCC 51285</strain>
    </source>
</reference>
<sequence>MMPLIATLLSLCLSLVALSSTAQPAAGGNTSYLGGLDQRGFQHPSTNLSLEARLNFRIGESLFQKLWVASPSSTTASDGLGPLFNARSCHGCHLQGGRGKAVNTEHPFGPGSLIRLSQPADASLQAAMQAGLQVNQADPLYGHQLQPRALPGLTPEAELNIRYQEQIVELADGSQVSLRQPKILLTWLQGQPASPPHTSLRIAPGMQGLGLLEAIASEDILALADPDDRNGDGISGRPNWVWSRAHQQTLLGRFGWKAGQASLLDQNAAALNGDLGLSNPLYPNPAGDCSPQQQTCLEQPHGNTVAQDNLEVSSVQAELLRFYTRHLAPLAASAPQDREQRQAGEQVFHQLGCQQCHRPQWQTSSTPTLLSDDPALLQQTIYPYTDLLLHDMGPGLADPHQEYQALGQEWRTPPLWGLGAALRLTPQTGLLHDGRARTLAEAILWHDGEARQAQQAYRHLSSAQRQALHLFLESL</sequence>
<comment type="caution">
    <text evidence="2">The sequence shown here is derived from an EMBL/GenBank/DDBJ whole genome shotgun (WGS) entry which is preliminary data.</text>
</comment>
<keyword evidence="1" id="KW-0732">Signal</keyword>
<feature type="signal peptide" evidence="1">
    <location>
        <begin position="1"/>
        <end position="22"/>
    </location>
</feature>
<feature type="chain" id="PRO_5046712111" evidence="1">
    <location>
        <begin position="23"/>
        <end position="475"/>
    </location>
</feature>